<accession>A0A1I8PAC0</accession>
<dbReference type="PANTHER" id="PTHR24012">
    <property type="entry name" value="RNA BINDING PROTEIN"/>
    <property type="match status" value="1"/>
</dbReference>
<dbReference type="Pfam" id="PF00076">
    <property type="entry name" value="RRM_1"/>
    <property type="match status" value="3"/>
</dbReference>
<dbReference type="CDD" id="cd00590">
    <property type="entry name" value="RRM_SF"/>
    <property type="match status" value="2"/>
</dbReference>
<dbReference type="VEuPathDB" id="VectorBase:SCAU006267"/>
<feature type="domain" description="RRM" evidence="5">
    <location>
        <begin position="75"/>
        <end position="148"/>
    </location>
</feature>
<dbReference type="KEGG" id="scac:106087339"/>
<dbReference type="GO" id="GO:0003723">
    <property type="term" value="F:RNA binding"/>
    <property type="evidence" value="ECO:0007669"/>
    <property type="project" value="UniProtKB-UniRule"/>
</dbReference>
<gene>
    <name evidence="6" type="primary">106087339</name>
</gene>
<dbReference type="AlphaFoldDB" id="A0A1I8PAC0"/>
<feature type="domain" description="RRM" evidence="5">
    <location>
        <begin position="165"/>
        <end position="238"/>
    </location>
</feature>
<feature type="compositionally biased region" description="Basic and acidic residues" evidence="4">
    <location>
        <begin position="1"/>
        <end position="16"/>
    </location>
</feature>
<evidence type="ECO:0000259" key="5">
    <source>
        <dbReference type="PROSITE" id="PS50102"/>
    </source>
</evidence>
<evidence type="ECO:0000256" key="1">
    <source>
        <dbReference type="ARBA" id="ARBA00022737"/>
    </source>
</evidence>
<proteinExistence type="predicted"/>
<keyword evidence="2 3" id="KW-0694">RNA-binding</keyword>
<evidence type="ECO:0000313" key="7">
    <source>
        <dbReference type="Proteomes" id="UP000095300"/>
    </source>
</evidence>
<sequence length="432" mass="48376">MKRDKVKQIKKQEKLQKQNVRSNLGGKEVIQAESVANVLDDDLDEPTEECIGKEEPTIPSKVKIGAISKDFPEDHIVHVNKLPKKCKVIDIIEAFAEFGPLDTVHIQEGPIDSTANISFKNPQAATSALCANKKIIKGSAIVVRLKQDTAKKNKKRNEIQTNREGRIYVKFLKRGTTEEQLKEHFSLCGNVEDVRIVNKNSITYAFVTFSAKEMANNALKLHNSVLNGSTIGVFESSSDTSEHVAKRDPTLTIMLKNPQNLENVEGKILEAIFQKCGEIESMDVICRKNALAFITFRTKEGVENAYGLSGKTIKNIALEVVAYNPETPKTSIFIMNIAKDVTEGDLRKHFSKSGEISSVILKKGFAIIHFKDSDGYCKSFLLNESILKGQMIFLEPHSFKKNKVLKFKQSQGKKRRSRNISGDYDAKRSKTD</sequence>
<dbReference type="SMART" id="SM00360">
    <property type="entry name" value="RRM"/>
    <property type="match status" value="4"/>
</dbReference>
<feature type="domain" description="RRM" evidence="5">
    <location>
        <begin position="330"/>
        <end position="412"/>
    </location>
</feature>
<evidence type="ECO:0000256" key="4">
    <source>
        <dbReference type="SAM" id="MobiDB-lite"/>
    </source>
</evidence>
<dbReference type="OrthoDB" id="442677at2759"/>
<dbReference type="STRING" id="35570.A0A1I8PAC0"/>
<dbReference type="InterPro" id="IPR012677">
    <property type="entry name" value="Nucleotide-bd_a/b_plait_sf"/>
</dbReference>
<evidence type="ECO:0000256" key="3">
    <source>
        <dbReference type="PROSITE-ProRule" id="PRU00176"/>
    </source>
</evidence>
<dbReference type="EnsemblMetazoa" id="SCAU006267-RA">
    <property type="protein sequence ID" value="SCAU006267-PA"/>
    <property type="gene ID" value="SCAU006267"/>
</dbReference>
<dbReference type="InterPro" id="IPR000504">
    <property type="entry name" value="RRM_dom"/>
</dbReference>
<feature type="region of interest" description="Disordered" evidence="4">
    <location>
        <begin position="408"/>
        <end position="432"/>
    </location>
</feature>
<feature type="domain" description="RRM" evidence="5">
    <location>
        <begin position="251"/>
        <end position="325"/>
    </location>
</feature>
<feature type="region of interest" description="Disordered" evidence="4">
    <location>
        <begin position="1"/>
        <end position="23"/>
    </location>
</feature>
<evidence type="ECO:0000256" key="2">
    <source>
        <dbReference type="ARBA" id="ARBA00022884"/>
    </source>
</evidence>
<dbReference type="InterPro" id="IPR035979">
    <property type="entry name" value="RBD_domain_sf"/>
</dbReference>
<feature type="compositionally biased region" description="Basic residues" evidence="4">
    <location>
        <begin position="408"/>
        <end position="418"/>
    </location>
</feature>
<keyword evidence="1" id="KW-0677">Repeat</keyword>
<dbReference type="Proteomes" id="UP000095300">
    <property type="component" value="Unassembled WGS sequence"/>
</dbReference>
<keyword evidence="7" id="KW-1185">Reference proteome</keyword>
<dbReference type="PROSITE" id="PS50102">
    <property type="entry name" value="RRM"/>
    <property type="match status" value="4"/>
</dbReference>
<name>A0A1I8PAC0_STOCA</name>
<reference evidence="6" key="1">
    <citation type="submission" date="2020-05" db="UniProtKB">
        <authorList>
            <consortium name="EnsemblMetazoa"/>
        </authorList>
    </citation>
    <scope>IDENTIFICATION</scope>
    <source>
        <strain evidence="6">USDA</strain>
    </source>
</reference>
<dbReference type="Gene3D" id="3.30.70.330">
    <property type="match status" value="4"/>
</dbReference>
<protein>
    <recommendedName>
        <fullName evidence="5">RRM domain-containing protein</fullName>
    </recommendedName>
</protein>
<dbReference type="SUPFAM" id="SSF54928">
    <property type="entry name" value="RNA-binding domain, RBD"/>
    <property type="match status" value="4"/>
</dbReference>
<evidence type="ECO:0000313" key="6">
    <source>
        <dbReference type="EnsemblMetazoa" id="SCAU006267-PA"/>
    </source>
</evidence>
<organism evidence="6 7">
    <name type="scientific">Stomoxys calcitrans</name>
    <name type="common">Stable fly</name>
    <name type="synonym">Conops calcitrans</name>
    <dbReference type="NCBI Taxonomy" id="35570"/>
    <lineage>
        <taxon>Eukaryota</taxon>
        <taxon>Metazoa</taxon>
        <taxon>Ecdysozoa</taxon>
        <taxon>Arthropoda</taxon>
        <taxon>Hexapoda</taxon>
        <taxon>Insecta</taxon>
        <taxon>Pterygota</taxon>
        <taxon>Neoptera</taxon>
        <taxon>Endopterygota</taxon>
        <taxon>Diptera</taxon>
        <taxon>Brachycera</taxon>
        <taxon>Muscomorpha</taxon>
        <taxon>Muscoidea</taxon>
        <taxon>Muscidae</taxon>
        <taxon>Stomoxys</taxon>
    </lineage>
</organism>